<reference evidence="3" key="1">
    <citation type="submission" date="2020-10" db="EMBL/GenBank/DDBJ databases">
        <authorList>
            <person name="Gilroy R."/>
        </authorList>
    </citation>
    <scope>NUCLEOTIDE SEQUENCE</scope>
    <source>
        <strain evidence="3">B1-3475</strain>
    </source>
</reference>
<dbReference type="EMBL" id="JADIMK010000073">
    <property type="protein sequence ID" value="MBO8456143.1"/>
    <property type="molecule type" value="Genomic_DNA"/>
</dbReference>
<dbReference type="PANTHER" id="PTHR32114">
    <property type="entry name" value="ABC TRANSPORTER ABCH.3"/>
    <property type="match status" value="1"/>
</dbReference>
<dbReference type="InterPro" id="IPR038729">
    <property type="entry name" value="Rad50/SbcC_AAA"/>
</dbReference>
<dbReference type="GO" id="GO:0006302">
    <property type="term" value="P:double-strand break repair"/>
    <property type="evidence" value="ECO:0007669"/>
    <property type="project" value="InterPro"/>
</dbReference>
<dbReference type="GO" id="GO:0016887">
    <property type="term" value="F:ATP hydrolysis activity"/>
    <property type="evidence" value="ECO:0007669"/>
    <property type="project" value="InterPro"/>
</dbReference>
<dbReference type="PROSITE" id="PS00675">
    <property type="entry name" value="SIGMA54_INTERACT_1"/>
    <property type="match status" value="1"/>
</dbReference>
<feature type="coiled-coil region" evidence="1">
    <location>
        <begin position="314"/>
        <end position="455"/>
    </location>
</feature>
<dbReference type="Pfam" id="PF13476">
    <property type="entry name" value="AAA_23"/>
    <property type="match status" value="1"/>
</dbReference>
<organism evidence="3 4">
    <name type="scientific">Candidatus Cryptobacteroides intestinigallinarum</name>
    <dbReference type="NCBI Taxonomy" id="2840767"/>
    <lineage>
        <taxon>Bacteria</taxon>
        <taxon>Pseudomonadati</taxon>
        <taxon>Bacteroidota</taxon>
        <taxon>Bacteroidia</taxon>
        <taxon>Bacteroidales</taxon>
        <taxon>Candidatus Cryptobacteroides</taxon>
    </lineage>
</organism>
<dbReference type="PANTHER" id="PTHR32114:SF2">
    <property type="entry name" value="ABC TRANSPORTER ABCH.3"/>
    <property type="match status" value="1"/>
</dbReference>
<feature type="domain" description="Rad50/SbcC-type AAA" evidence="2">
    <location>
        <begin position="5"/>
        <end position="229"/>
    </location>
</feature>
<sequence>MELISLEIKNIASIESAFIDFSAAPLKDEPIFLICGETGAGKSTILDAVCLALYNDAPRLSSVQQDRLIDDAVAPGNRTEDDTLGTRDTRQFLRKGSGEGSVTLIFCGSDGVEYTSYWHVRRSRLRPDGRLQDLERTLSWGDGNCLSSRKDVDEKIRQVTGMNFNQYCRTSMLAQGEFSKFLKSSDTEKADILEKLTRTDIYSRLGARIFQRTNELKAGCRRMQDKISSITLMSEEDKEKARQRISGLNAEAAEVLSASKGTAAKLQSIRRYSELAGKVAEAKKSVLESESVLSSEAFKADVSLCSEWDRTAQLRVQSGQVHQLEQDLRQKNSEAEGKLSVFLSLCKETYAARRELESLEARGRELSEDMARMSAHQRLFEESTSVADWLETVARSEEERKKLSAKLEDGAVLQKKFEEDIKAAQERLDAMGLRKKTLQADLSEKRTRIAEADKAGKSRLRDVLSDRVRKLTEVQHSLESLRRLETERKRCAETLAGYETRLKAAVQAASDRDSAFSAADLAYAGARDLAERMKDSVGNWARMARMKLHVGDICPLCGQEVHKLLTDKDFEQMLGPVLDDLQSREKVRKEAEIARNDAHSEVTALTNNLSDASR</sequence>
<evidence type="ECO:0000313" key="4">
    <source>
        <dbReference type="Proteomes" id="UP000823617"/>
    </source>
</evidence>
<name>A0A9D9HLP4_9BACT</name>
<evidence type="ECO:0000313" key="3">
    <source>
        <dbReference type="EMBL" id="MBO8456143.1"/>
    </source>
</evidence>
<comment type="caution">
    <text evidence="3">The sequence shown here is derived from an EMBL/GenBank/DDBJ whole genome shotgun (WGS) entry which is preliminary data.</text>
</comment>
<dbReference type="SUPFAM" id="SSF52540">
    <property type="entry name" value="P-loop containing nucleoside triphosphate hydrolases"/>
    <property type="match status" value="1"/>
</dbReference>
<reference evidence="3" key="2">
    <citation type="journal article" date="2021" name="PeerJ">
        <title>Extensive microbial diversity within the chicken gut microbiome revealed by metagenomics and culture.</title>
        <authorList>
            <person name="Gilroy R."/>
            <person name="Ravi A."/>
            <person name="Getino M."/>
            <person name="Pursley I."/>
            <person name="Horton D.L."/>
            <person name="Alikhan N.F."/>
            <person name="Baker D."/>
            <person name="Gharbi K."/>
            <person name="Hall N."/>
            <person name="Watson M."/>
            <person name="Adriaenssens E.M."/>
            <person name="Foster-Nyarko E."/>
            <person name="Jarju S."/>
            <person name="Secka A."/>
            <person name="Antonio M."/>
            <person name="Oren A."/>
            <person name="Chaudhuri R.R."/>
            <person name="La Ragione R."/>
            <person name="Hildebrand F."/>
            <person name="Pallen M.J."/>
        </authorList>
    </citation>
    <scope>NUCLEOTIDE SEQUENCE</scope>
    <source>
        <strain evidence="3">B1-3475</strain>
    </source>
</reference>
<evidence type="ECO:0000259" key="2">
    <source>
        <dbReference type="Pfam" id="PF13476"/>
    </source>
</evidence>
<dbReference type="InterPro" id="IPR025662">
    <property type="entry name" value="Sigma_54_int_dom_ATP-bd_1"/>
</dbReference>
<proteinExistence type="predicted"/>
<feature type="non-terminal residue" evidence="3">
    <location>
        <position position="614"/>
    </location>
</feature>
<dbReference type="Proteomes" id="UP000823617">
    <property type="component" value="Unassembled WGS sequence"/>
</dbReference>
<gene>
    <name evidence="3" type="ORF">IAC08_07050</name>
</gene>
<protein>
    <submittedName>
        <fullName evidence="3">AAA family ATPase</fullName>
    </submittedName>
</protein>
<evidence type="ECO:0000256" key="1">
    <source>
        <dbReference type="SAM" id="Coils"/>
    </source>
</evidence>
<dbReference type="AlphaFoldDB" id="A0A9D9HLP4"/>
<accession>A0A9D9HLP4</accession>
<keyword evidence="1" id="KW-0175">Coiled coil</keyword>
<dbReference type="Gene3D" id="3.40.50.300">
    <property type="entry name" value="P-loop containing nucleotide triphosphate hydrolases"/>
    <property type="match status" value="1"/>
</dbReference>
<dbReference type="InterPro" id="IPR027417">
    <property type="entry name" value="P-loop_NTPase"/>
</dbReference>